<dbReference type="InParanoid" id="A0A517SAB5"/>
<name>A0A517SAB5_9PLAN</name>
<accession>A0A517SAB5</accession>
<dbReference type="Pfam" id="PF04151">
    <property type="entry name" value="PPC"/>
    <property type="match status" value="1"/>
</dbReference>
<protein>
    <recommendedName>
        <fullName evidence="1">Peptidase C-terminal archaeal/bacterial domain-containing protein</fullName>
    </recommendedName>
</protein>
<dbReference type="Proteomes" id="UP000315700">
    <property type="component" value="Chromosome"/>
</dbReference>
<evidence type="ECO:0000259" key="1">
    <source>
        <dbReference type="Pfam" id="PF04151"/>
    </source>
</evidence>
<feature type="domain" description="Peptidase C-terminal archaeal/bacterial" evidence="1">
    <location>
        <begin position="144"/>
        <end position="217"/>
    </location>
</feature>
<dbReference type="Gene3D" id="2.60.120.380">
    <property type="match status" value="2"/>
</dbReference>
<proteinExistence type="predicted"/>
<evidence type="ECO:0000313" key="2">
    <source>
        <dbReference type="EMBL" id="QDT53058.1"/>
    </source>
</evidence>
<dbReference type="KEGG" id="ccos:Pan44_10730"/>
<dbReference type="OrthoDB" id="247589at2"/>
<reference evidence="2 3" key="1">
    <citation type="submission" date="2019-02" db="EMBL/GenBank/DDBJ databases">
        <title>Deep-cultivation of Planctomycetes and their phenomic and genomic characterization uncovers novel biology.</title>
        <authorList>
            <person name="Wiegand S."/>
            <person name="Jogler M."/>
            <person name="Boedeker C."/>
            <person name="Pinto D."/>
            <person name="Vollmers J."/>
            <person name="Rivas-Marin E."/>
            <person name="Kohn T."/>
            <person name="Peeters S.H."/>
            <person name="Heuer A."/>
            <person name="Rast P."/>
            <person name="Oberbeckmann S."/>
            <person name="Bunk B."/>
            <person name="Jeske O."/>
            <person name="Meyerdierks A."/>
            <person name="Storesund J.E."/>
            <person name="Kallscheuer N."/>
            <person name="Luecker S."/>
            <person name="Lage O.M."/>
            <person name="Pohl T."/>
            <person name="Merkel B.J."/>
            <person name="Hornburger P."/>
            <person name="Mueller R.-W."/>
            <person name="Bruemmer F."/>
            <person name="Labrenz M."/>
            <person name="Spormann A.M."/>
            <person name="Op den Camp H."/>
            <person name="Overmann J."/>
            <person name="Amann R."/>
            <person name="Jetten M.S.M."/>
            <person name="Mascher T."/>
            <person name="Medema M.H."/>
            <person name="Devos D.P."/>
            <person name="Kaster A.-K."/>
            <person name="Ovreas L."/>
            <person name="Rohde M."/>
            <person name="Galperin M.Y."/>
            <person name="Jogler C."/>
        </authorList>
    </citation>
    <scope>NUCLEOTIDE SEQUENCE [LARGE SCALE GENOMIC DNA]</scope>
    <source>
        <strain evidence="2 3">Pan44</strain>
    </source>
</reference>
<organism evidence="2 3">
    <name type="scientific">Caulifigura coniformis</name>
    <dbReference type="NCBI Taxonomy" id="2527983"/>
    <lineage>
        <taxon>Bacteria</taxon>
        <taxon>Pseudomonadati</taxon>
        <taxon>Planctomycetota</taxon>
        <taxon>Planctomycetia</taxon>
        <taxon>Planctomycetales</taxon>
        <taxon>Planctomycetaceae</taxon>
        <taxon>Caulifigura</taxon>
    </lineage>
</organism>
<dbReference type="RefSeq" id="WP_145027947.1">
    <property type="nucleotide sequence ID" value="NZ_CP036271.1"/>
</dbReference>
<gene>
    <name evidence="2" type="ORF">Pan44_10730</name>
</gene>
<sequence length="809" mass="86812">MRKHRLFFIAAILFGGPRAVLGGAPSIERFFPAGGKRGTEFTLNVVGAGFERASEILFYSPGVECLALKPTGDNELEIRLKSREDAAIGPYAFRLRNPQGLSELHTVLLTNQPVEPESEPNDEVSKANEKSRNLTWAGVLENGDVDCYAITLKKGERLAAEVASVRSGSVLLDTSIRVFSPDGALIGSVDDTPLFYQDPFITLIAPQDGRYVVEVQGTNRDGDDNSRYLLSLGDFPRPAAVYPAGGQAGMTVKVQFRGDAAGDFEQSFALPESPAPGFGLIASRDGREAPSASPFRVSPFPNVLEEIRGPSPAQLPAAFNGVLSTMGEADTFEFNVSNREPIQFESFAYRIGSPIDTVIAILDGEGETLISNDDDGSHDSRLVFVPPAPGKYSLEIRDKRRAGRPDFIYRVEATRLQPQLTAFVSRPERLSQERQTVAVPRGNRIMTTFAVQRRHFKGDVQLSTSGGPQGVLFSEARIDADRYWTPTIVEASKDAPLNAMLIDVLASGNDGDRSVQGKFQQVVDLIAGSADALFQSAVVDRLAVVVIEPVPFHVDLLQPEAPVAKDGTLDLQLKLTREPGFTGSVEVVIPFLPPWVDGPSEVVIKPGETMAVYRLRAHPKAAVREWTICAEAMAGGRSGRRAESALPGANDPLPVAPPPEVAVASELVKLTVGSSPVAGKLEEVVTEQGAAVSVSCSIEAHGQLPETMTAELEGLPNRVTASPVAIARGEGRVQFELHLAPDAPVGVFPDLVVRLTGTLNGESVSYCVGRSGTLRVEPRGGLFRDESGRALSRLEVLQRATAGPKSEGK</sequence>
<evidence type="ECO:0000313" key="3">
    <source>
        <dbReference type="Proteomes" id="UP000315700"/>
    </source>
</evidence>
<dbReference type="EMBL" id="CP036271">
    <property type="protein sequence ID" value="QDT53058.1"/>
    <property type="molecule type" value="Genomic_DNA"/>
</dbReference>
<dbReference type="InterPro" id="IPR007280">
    <property type="entry name" value="Peptidase_C_arc/bac"/>
</dbReference>
<dbReference type="AlphaFoldDB" id="A0A517SAB5"/>
<keyword evidence="3" id="KW-1185">Reference proteome</keyword>